<sequence>SISELEMPSGKDLGCGDSRKRGHNAEDCPKEDKFFQGSSGTKGTQLDKDGELGCSSKDSYTANSEERYNKEIDRDLRKEKHRLQQHPCRNTEHLEEITTGHPSKDLEERLDNNRTLTTEDKRNNNINEGEGNTGGCLEEKTILMRTDPEGGYTTVQKKLVNNKPDFEDTRHTMKGIELSRNSQIQRLEIEYHQYDTCTITVRHHLVNWSKVSNQAMMASLTTSLAITLRSREITSLTYLRIKHKWRNKMIDDLTSY</sequence>
<evidence type="ECO:0000313" key="3">
    <source>
        <dbReference type="Proteomes" id="UP000789342"/>
    </source>
</evidence>
<reference evidence="2" key="1">
    <citation type="submission" date="2021-06" db="EMBL/GenBank/DDBJ databases">
        <authorList>
            <person name="Kallberg Y."/>
            <person name="Tangrot J."/>
            <person name="Rosling A."/>
        </authorList>
    </citation>
    <scope>NUCLEOTIDE SEQUENCE</scope>
    <source>
        <strain evidence="2">CL551</strain>
    </source>
</reference>
<dbReference type="Proteomes" id="UP000789342">
    <property type="component" value="Unassembled WGS sequence"/>
</dbReference>
<organism evidence="2 3">
    <name type="scientific">Acaulospora morrowiae</name>
    <dbReference type="NCBI Taxonomy" id="94023"/>
    <lineage>
        <taxon>Eukaryota</taxon>
        <taxon>Fungi</taxon>
        <taxon>Fungi incertae sedis</taxon>
        <taxon>Mucoromycota</taxon>
        <taxon>Glomeromycotina</taxon>
        <taxon>Glomeromycetes</taxon>
        <taxon>Diversisporales</taxon>
        <taxon>Acaulosporaceae</taxon>
        <taxon>Acaulospora</taxon>
    </lineage>
</organism>
<name>A0A9N9DTX9_9GLOM</name>
<feature type="non-terminal residue" evidence="2">
    <location>
        <position position="256"/>
    </location>
</feature>
<gene>
    <name evidence="2" type="ORF">AMORRO_LOCUS10022</name>
</gene>
<evidence type="ECO:0000256" key="1">
    <source>
        <dbReference type="SAM" id="MobiDB-lite"/>
    </source>
</evidence>
<dbReference type="AlphaFoldDB" id="A0A9N9DTX9"/>
<accession>A0A9N9DTX9</accession>
<feature type="compositionally biased region" description="Basic and acidic residues" evidence="1">
    <location>
        <begin position="17"/>
        <end position="34"/>
    </location>
</feature>
<feature type="compositionally biased region" description="Basic and acidic residues" evidence="1">
    <location>
        <begin position="96"/>
        <end position="123"/>
    </location>
</feature>
<keyword evidence="3" id="KW-1185">Reference proteome</keyword>
<comment type="caution">
    <text evidence="2">The sequence shown here is derived from an EMBL/GenBank/DDBJ whole genome shotgun (WGS) entry which is preliminary data.</text>
</comment>
<protein>
    <submittedName>
        <fullName evidence="2">10688_t:CDS:1</fullName>
    </submittedName>
</protein>
<feature type="region of interest" description="Disordered" evidence="1">
    <location>
        <begin position="96"/>
        <end position="135"/>
    </location>
</feature>
<evidence type="ECO:0000313" key="2">
    <source>
        <dbReference type="EMBL" id="CAG8652296.1"/>
    </source>
</evidence>
<feature type="region of interest" description="Disordered" evidence="1">
    <location>
        <begin position="1"/>
        <end position="70"/>
    </location>
</feature>
<dbReference type="EMBL" id="CAJVPV010010532">
    <property type="protein sequence ID" value="CAG8652296.1"/>
    <property type="molecule type" value="Genomic_DNA"/>
</dbReference>
<proteinExistence type="predicted"/>